<dbReference type="EMBL" id="BARV01033344">
    <property type="protein sequence ID" value="GAI49294.1"/>
    <property type="molecule type" value="Genomic_DNA"/>
</dbReference>
<dbReference type="AlphaFoldDB" id="X1R167"/>
<dbReference type="InterPro" id="IPR027417">
    <property type="entry name" value="P-loop_NTPase"/>
</dbReference>
<protein>
    <recommendedName>
        <fullName evidence="2">Helicase C-terminal domain-containing protein</fullName>
    </recommendedName>
</protein>
<sequence>QNTQWIVNYDFPWNPVVIIQRIGRVDRQGSPHKEINVINVLPRNGNPDDPKSLEFFLGLMTKIYMRLEAIRETIGLDASNLGEQAEARDFGIQQAIARNDPTILAQLARDLEQFTTSAMDTLATMMKEKGLQWLQDLPRGIGSFKKGESSALFILFTDGKNHYWRIKDLTTNEINTSPTGIINTILEGETHNRGDKISYELLIDNMRSMKKDLKGL</sequence>
<name>X1R167_9ZZZZ</name>
<evidence type="ECO:0000313" key="1">
    <source>
        <dbReference type="EMBL" id="GAI49294.1"/>
    </source>
</evidence>
<accession>X1R167</accession>
<dbReference type="Gene3D" id="3.40.50.300">
    <property type="entry name" value="P-loop containing nucleotide triphosphate hydrolases"/>
    <property type="match status" value="1"/>
</dbReference>
<evidence type="ECO:0008006" key="2">
    <source>
        <dbReference type="Google" id="ProtNLM"/>
    </source>
</evidence>
<organism evidence="1">
    <name type="scientific">marine sediment metagenome</name>
    <dbReference type="NCBI Taxonomy" id="412755"/>
    <lineage>
        <taxon>unclassified sequences</taxon>
        <taxon>metagenomes</taxon>
        <taxon>ecological metagenomes</taxon>
    </lineage>
</organism>
<proteinExistence type="predicted"/>
<comment type="caution">
    <text evidence="1">The sequence shown here is derived from an EMBL/GenBank/DDBJ whole genome shotgun (WGS) entry which is preliminary data.</text>
</comment>
<reference evidence="1" key="1">
    <citation type="journal article" date="2014" name="Front. Microbiol.">
        <title>High frequency of phylogenetically diverse reductive dehalogenase-homologous genes in deep subseafloor sedimentary metagenomes.</title>
        <authorList>
            <person name="Kawai M."/>
            <person name="Futagami T."/>
            <person name="Toyoda A."/>
            <person name="Takaki Y."/>
            <person name="Nishi S."/>
            <person name="Hori S."/>
            <person name="Arai W."/>
            <person name="Tsubouchi T."/>
            <person name="Morono Y."/>
            <person name="Uchiyama I."/>
            <person name="Ito T."/>
            <person name="Fujiyama A."/>
            <person name="Inagaki F."/>
            <person name="Takami H."/>
        </authorList>
    </citation>
    <scope>NUCLEOTIDE SEQUENCE</scope>
    <source>
        <strain evidence="1">Expedition CK06-06</strain>
    </source>
</reference>
<feature type="non-terminal residue" evidence="1">
    <location>
        <position position="1"/>
    </location>
</feature>
<gene>
    <name evidence="1" type="ORF">S06H3_52421</name>
</gene>
<dbReference type="SUPFAM" id="SSF52540">
    <property type="entry name" value="P-loop containing nucleoside triphosphate hydrolases"/>
    <property type="match status" value="1"/>
</dbReference>